<keyword evidence="6 8" id="KW-0472">Membrane</keyword>
<dbReference type="Pfam" id="PF02743">
    <property type="entry name" value="dCache_1"/>
    <property type="match status" value="1"/>
</dbReference>
<dbReference type="SUPFAM" id="SSF103190">
    <property type="entry name" value="Sensory domain-like"/>
    <property type="match status" value="1"/>
</dbReference>
<dbReference type="CDD" id="cd18773">
    <property type="entry name" value="PDC1_HK_sensor"/>
    <property type="match status" value="1"/>
</dbReference>
<dbReference type="NCBIfam" id="TIGR00254">
    <property type="entry name" value="GGDEF"/>
    <property type="match status" value="1"/>
</dbReference>
<dbReference type="InterPro" id="IPR050469">
    <property type="entry name" value="Diguanylate_Cyclase"/>
</dbReference>
<name>A0A2N8KEL9_9BURK</name>
<comment type="subcellular location">
    <subcellularLocation>
        <location evidence="1">Cell membrane</location>
        <topology evidence="1">Multi-pass membrane protein</topology>
    </subcellularLocation>
</comment>
<keyword evidence="4 8" id="KW-0812">Transmembrane</keyword>
<dbReference type="GO" id="GO:0052621">
    <property type="term" value="F:diguanylate cyclase activity"/>
    <property type="evidence" value="ECO:0007669"/>
    <property type="project" value="UniProtKB-EC"/>
</dbReference>
<dbReference type="Gene3D" id="3.30.450.20">
    <property type="entry name" value="PAS domain"/>
    <property type="match status" value="1"/>
</dbReference>
<dbReference type="GO" id="GO:0005886">
    <property type="term" value="C:plasma membrane"/>
    <property type="evidence" value="ECO:0007669"/>
    <property type="project" value="UniProtKB-SubCell"/>
</dbReference>
<evidence type="ECO:0000256" key="4">
    <source>
        <dbReference type="ARBA" id="ARBA00022692"/>
    </source>
</evidence>
<dbReference type="SUPFAM" id="SSF55073">
    <property type="entry name" value="Nucleotide cyclase"/>
    <property type="match status" value="1"/>
</dbReference>
<sequence length="513" mass="55564">MLLLIVALGVLTAMIAFVNALAAAQIVQKEQLIARSLEANRAYAAKLAATVDLYIGSVQRQLEVSASRLPALLSSPQALAAEAARVARQSDGVVAAFVADRDNRVIAFESLAPELTQKPAMLSRVEIDQREVAGHVSAVYLSADGFPIVLFSQPIRDAAGSYLGLLGAVIFLQQDNELDRLVSVHFHHDGSNVYVVDSGGKVLVHQDKSRIGTNESGNVVVDALGRGEAGAVAVTGTRGKRYFAGYAPMRSGKWGVVVQTPEAVTLEPQRDLLRRALLYSVPAAALTLLLIYVLARGIAHPLSQLAQAMRRDDGGRDEKPLRGLRPWYYEAQQLREAVCVTLAQHRRRITQLNTETHTDPMTRLMNRRGMEGAIERLMASHQPFSVLALDIDRFKRVNDTYGHAAGDKVLMTLADLLRAVIRAGDLPCRIGGEEFLVLMPAGNPRVAQLVAARIRAAVANTHMPDGVGCITISIGVARWPHDNEDVCEVVKSADQALYAAKKAGGDRVVVYPF</sequence>
<evidence type="ECO:0000256" key="3">
    <source>
        <dbReference type="ARBA" id="ARBA00022475"/>
    </source>
</evidence>
<dbReference type="FunFam" id="3.30.70.270:FF:000001">
    <property type="entry name" value="Diguanylate cyclase domain protein"/>
    <property type="match status" value="1"/>
</dbReference>
<evidence type="ECO:0000313" key="12">
    <source>
        <dbReference type="Proteomes" id="UP000235994"/>
    </source>
</evidence>
<evidence type="ECO:0000256" key="6">
    <source>
        <dbReference type="ARBA" id="ARBA00023136"/>
    </source>
</evidence>
<evidence type="ECO:0000256" key="5">
    <source>
        <dbReference type="ARBA" id="ARBA00022989"/>
    </source>
</evidence>
<keyword evidence="5 8" id="KW-1133">Transmembrane helix</keyword>
<dbReference type="InterPro" id="IPR033479">
    <property type="entry name" value="dCache_1"/>
</dbReference>
<dbReference type="InterPro" id="IPR043128">
    <property type="entry name" value="Rev_trsase/Diguanyl_cyclase"/>
</dbReference>
<evidence type="ECO:0000256" key="7">
    <source>
        <dbReference type="ARBA" id="ARBA00034247"/>
    </source>
</evidence>
<comment type="catalytic activity">
    <reaction evidence="7">
        <text>2 GTP = 3',3'-c-di-GMP + 2 diphosphate</text>
        <dbReference type="Rhea" id="RHEA:24898"/>
        <dbReference type="ChEBI" id="CHEBI:33019"/>
        <dbReference type="ChEBI" id="CHEBI:37565"/>
        <dbReference type="ChEBI" id="CHEBI:58805"/>
        <dbReference type="EC" id="2.7.7.65"/>
    </reaction>
</comment>
<dbReference type="Gene3D" id="3.30.70.270">
    <property type="match status" value="1"/>
</dbReference>
<dbReference type="EC" id="2.7.7.65" evidence="2"/>
<dbReference type="SMART" id="SM00267">
    <property type="entry name" value="GGDEF"/>
    <property type="match status" value="1"/>
</dbReference>
<dbReference type="Proteomes" id="UP000235994">
    <property type="component" value="Unassembled WGS sequence"/>
</dbReference>
<evidence type="ECO:0000313" key="11">
    <source>
        <dbReference type="EMBL" id="PND31893.1"/>
    </source>
</evidence>
<comment type="caution">
    <text evidence="11">The sequence shown here is derived from an EMBL/GenBank/DDBJ whole genome shotgun (WGS) entry which is preliminary data.</text>
</comment>
<feature type="transmembrane region" description="Helical" evidence="8">
    <location>
        <begin position="276"/>
        <end position="295"/>
    </location>
</feature>
<evidence type="ECO:0000259" key="10">
    <source>
        <dbReference type="PROSITE" id="PS50887"/>
    </source>
</evidence>
<evidence type="ECO:0000256" key="9">
    <source>
        <dbReference type="SAM" id="SignalP"/>
    </source>
</evidence>
<dbReference type="Pfam" id="PF00990">
    <property type="entry name" value="GGDEF"/>
    <property type="match status" value="1"/>
</dbReference>
<proteinExistence type="predicted"/>
<dbReference type="PANTHER" id="PTHR45138">
    <property type="entry name" value="REGULATORY COMPONENTS OF SENSORY TRANSDUCTION SYSTEM"/>
    <property type="match status" value="1"/>
</dbReference>
<gene>
    <name evidence="11" type="ORF">C1I89_22585</name>
</gene>
<evidence type="ECO:0000256" key="1">
    <source>
        <dbReference type="ARBA" id="ARBA00004651"/>
    </source>
</evidence>
<dbReference type="AlphaFoldDB" id="A0A2N8KEL9"/>
<protein>
    <recommendedName>
        <fullName evidence="2">diguanylate cyclase</fullName>
        <ecNumber evidence="2">2.7.7.65</ecNumber>
    </recommendedName>
</protein>
<reference evidence="11 12" key="1">
    <citation type="submission" date="2018-01" db="EMBL/GenBank/DDBJ databases">
        <title>The draft genome of an aniline degradation strain ANB-1.</title>
        <authorList>
            <person name="Zhang L."/>
            <person name="Jiang J."/>
        </authorList>
    </citation>
    <scope>NUCLEOTIDE SEQUENCE [LARGE SCALE GENOMIC DNA]</scope>
    <source>
        <strain evidence="11 12">ANB-1</strain>
    </source>
</reference>
<dbReference type="InterPro" id="IPR029151">
    <property type="entry name" value="Sensor-like_sf"/>
</dbReference>
<dbReference type="PROSITE" id="PS50887">
    <property type="entry name" value="GGDEF"/>
    <property type="match status" value="1"/>
</dbReference>
<feature type="chain" id="PRO_5017989927" description="diguanylate cyclase" evidence="9">
    <location>
        <begin position="23"/>
        <end position="513"/>
    </location>
</feature>
<dbReference type="CDD" id="cd18774">
    <property type="entry name" value="PDC2_HK_sensor"/>
    <property type="match status" value="1"/>
</dbReference>
<keyword evidence="9" id="KW-0732">Signal</keyword>
<dbReference type="EMBL" id="POQS01000006">
    <property type="protein sequence ID" value="PND31893.1"/>
    <property type="molecule type" value="Genomic_DNA"/>
</dbReference>
<dbReference type="PANTHER" id="PTHR45138:SF9">
    <property type="entry name" value="DIGUANYLATE CYCLASE DGCM-RELATED"/>
    <property type="match status" value="1"/>
</dbReference>
<keyword evidence="12" id="KW-1185">Reference proteome</keyword>
<keyword evidence="3" id="KW-1003">Cell membrane</keyword>
<dbReference type="InterPro" id="IPR000160">
    <property type="entry name" value="GGDEF_dom"/>
</dbReference>
<organism evidence="11 12">
    <name type="scientific">Achromobacter pulmonis</name>
    <dbReference type="NCBI Taxonomy" id="1389932"/>
    <lineage>
        <taxon>Bacteria</taxon>
        <taxon>Pseudomonadati</taxon>
        <taxon>Pseudomonadota</taxon>
        <taxon>Betaproteobacteria</taxon>
        <taxon>Burkholderiales</taxon>
        <taxon>Alcaligenaceae</taxon>
        <taxon>Achromobacter</taxon>
    </lineage>
</organism>
<feature type="signal peptide" evidence="9">
    <location>
        <begin position="1"/>
        <end position="22"/>
    </location>
</feature>
<accession>A0A2N8KEL9</accession>
<evidence type="ECO:0000256" key="2">
    <source>
        <dbReference type="ARBA" id="ARBA00012528"/>
    </source>
</evidence>
<dbReference type="CDD" id="cd01949">
    <property type="entry name" value="GGDEF"/>
    <property type="match status" value="1"/>
</dbReference>
<feature type="domain" description="GGDEF" evidence="10">
    <location>
        <begin position="382"/>
        <end position="513"/>
    </location>
</feature>
<dbReference type="InterPro" id="IPR029787">
    <property type="entry name" value="Nucleotide_cyclase"/>
</dbReference>
<evidence type="ECO:0000256" key="8">
    <source>
        <dbReference type="SAM" id="Phobius"/>
    </source>
</evidence>